<comment type="caution">
    <text evidence="9">The sequence shown here is derived from an EMBL/GenBank/DDBJ whole genome shotgun (WGS) entry which is preliminary data.</text>
</comment>
<dbReference type="PANTHER" id="PTHR18964:SF149">
    <property type="entry name" value="BIFUNCTIONAL UDP-N-ACETYLGLUCOSAMINE 2-EPIMERASE_N-ACETYLMANNOSAMINE KINASE"/>
    <property type="match status" value="1"/>
</dbReference>
<dbReference type="PANTHER" id="PTHR18964">
    <property type="entry name" value="ROK (REPRESSOR, ORF, KINASE) FAMILY"/>
    <property type="match status" value="1"/>
</dbReference>
<evidence type="ECO:0000256" key="6">
    <source>
        <dbReference type="ARBA" id="ARBA00022777"/>
    </source>
</evidence>
<dbReference type="GO" id="GO:0005524">
    <property type="term" value="F:ATP binding"/>
    <property type="evidence" value="ECO:0007669"/>
    <property type="project" value="UniProtKB-KW"/>
</dbReference>
<dbReference type="SUPFAM" id="SSF53067">
    <property type="entry name" value="Actin-like ATPase domain"/>
    <property type="match status" value="1"/>
</dbReference>
<evidence type="ECO:0000256" key="8">
    <source>
        <dbReference type="ARBA" id="ARBA00032386"/>
    </source>
</evidence>
<evidence type="ECO:0000313" key="9">
    <source>
        <dbReference type="EMBL" id="GIN60475.1"/>
    </source>
</evidence>
<proteinExistence type="inferred from homology"/>
<reference evidence="9" key="1">
    <citation type="submission" date="2021-03" db="EMBL/GenBank/DDBJ databases">
        <title>Antimicrobial resistance genes in bacteria isolated from Japanese honey, and their potential for conferring macrolide and lincosamide resistance in the American foulbrood pathogen Paenibacillus larvae.</title>
        <authorList>
            <person name="Okamoto M."/>
            <person name="Kumagai M."/>
            <person name="Kanamori H."/>
            <person name="Takamatsu D."/>
        </authorList>
    </citation>
    <scope>NUCLEOTIDE SEQUENCE</scope>
    <source>
        <strain evidence="9">J27TS8</strain>
    </source>
</reference>
<accession>A0A919WEM2</accession>
<dbReference type="InterPro" id="IPR043129">
    <property type="entry name" value="ATPase_NBD"/>
</dbReference>
<evidence type="ECO:0000256" key="7">
    <source>
        <dbReference type="ARBA" id="ARBA00022840"/>
    </source>
</evidence>
<dbReference type="GO" id="GO:0004340">
    <property type="term" value="F:glucokinase activity"/>
    <property type="evidence" value="ECO:0007669"/>
    <property type="project" value="UniProtKB-EC"/>
</dbReference>
<dbReference type="NCBIfam" id="TIGR00744">
    <property type="entry name" value="ROK_glcA_fam"/>
    <property type="match status" value="1"/>
</dbReference>
<dbReference type="AlphaFoldDB" id="A0A919WEM2"/>
<dbReference type="Proteomes" id="UP000682111">
    <property type="component" value="Unassembled WGS sequence"/>
</dbReference>
<keyword evidence="6" id="KW-0418">Kinase</keyword>
<keyword evidence="4" id="KW-0808">Transferase</keyword>
<evidence type="ECO:0000313" key="10">
    <source>
        <dbReference type="Proteomes" id="UP000682111"/>
    </source>
</evidence>
<dbReference type="RefSeq" id="WP_095306812.1">
    <property type="nucleotide sequence ID" value="NZ_BORC01000001.1"/>
</dbReference>
<evidence type="ECO:0000256" key="2">
    <source>
        <dbReference type="ARBA" id="ARBA00012323"/>
    </source>
</evidence>
<protein>
    <recommendedName>
        <fullName evidence="3">Glucokinase</fullName>
        <ecNumber evidence="2">2.7.1.2</ecNumber>
    </recommendedName>
    <alternativeName>
        <fullName evidence="8">Glucose kinase</fullName>
    </alternativeName>
</protein>
<dbReference type="EMBL" id="BORC01000001">
    <property type="protein sequence ID" value="GIN60475.1"/>
    <property type="molecule type" value="Genomic_DNA"/>
</dbReference>
<gene>
    <name evidence="9" type="primary">glcK</name>
    <name evidence="9" type="ORF">J27TS8_04680</name>
</gene>
<dbReference type="InterPro" id="IPR000600">
    <property type="entry name" value="ROK"/>
</dbReference>
<evidence type="ECO:0000256" key="1">
    <source>
        <dbReference type="ARBA" id="ARBA00006479"/>
    </source>
</evidence>
<organism evidence="9 10">
    <name type="scientific">Robertmurraya siralis</name>
    <dbReference type="NCBI Taxonomy" id="77777"/>
    <lineage>
        <taxon>Bacteria</taxon>
        <taxon>Bacillati</taxon>
        <taxon>Bacillota</taxon>
        <taxon>Bacilli</taxon>
        <taxon>Bacillales</taxon>
        <taxon>Bacillaceae</taxon>
        <taxon>Robertmurraya</taxon>
    </lineage>
</organism>
<name>A0A919WEM2_9BACI</name>
<dbReference type="PROSITE" id="PS01125">
    <property type="entry name" value="ROK"/>
    <property type="match status" value="1"/>
</dbReference>
<sequence length="322" mass="34177">MKKWVAGVDLGGTSIKIAFIDTLGTIISKWQIPTDNREKGKNITIDIARTIEEKLTELGQSKEILEGIGMGAPGPVDYVNGILYNTVNLAWEDHYPLRDKLEKELSLPVYIENDANCAALGEMWKGAGAGAKDLVCVTLGTGVGGGIITNGEIVQGVSGSAGEIGHITSVSRNGAPCNCGKKGCLETVASATGIVRLATEKLEKERDNEGKLMKIFKANGKIAAKDVFDCGREGDELSLEVVEEVAYHLGLALANLGNTLNPEKIVIGGGVSKAGNILLDRVQAYFNEFAFSRVKESTTISIATLENDAGILGAGWLVVNRM</sequence>
<dbReference type="Gene3D" id="3.30.420.40">
    <property type="match status" value="2"/>
</dbReference>
<evidence type="ECO:0000256" key="3">
    <source>
        <dbReference type="ARBA" id="ARBA00014701"/>
    </source>
</evidence>
<keyword evidence="7" id="KW-0067">ATP-binding</keyword>
<evidence type="ECO:0000256" key="4">
    <source>
        <dbReference type="ARBA" id="ARBA00022679"/>
    </source>
</evidence>
<keyword evidence="10" id="KW-1185">Reference proteome</keyword>
<evidence type="ECO:0000256" key="5">
    <source>
        <dbReference type="ARBA" id="ARBA00022741"/>
    </source>
</evidence>
<dbReference type="GO" id="GO:0005737">
    <property type="term" value="C:cytoplasm"/>
    <property type="evidence" value="ECO:0007669"/>
    <property type="project" value="InterPro"/>
</dbReference>
<keyword evidence="5" id="KW-0547">Nucleotide-binding</keyword>
<dbReference type="GO" id="GO:0006096">
    <property type="term" value="P:glycolytic process"/>
    <property type="evidence" value="ECO:0007669"/>
    <property type="project" value="InterPro"/>
</dbReference>
<dbReference type="InterPro" id="IPR004654">
    <property type="entry name" value="ROK_glcA"/>
</dbReference>
<dbReference type="Pfam" id="PF00480">
    <property type="entry name" value="ROK"/>
    <property type="match status" value="1"/>
</dbReference>
<dbReference type="CDD" id="cd24062">
    <property type="entry name" value="ASKHA_NBD_ROK_BsGLK-like"/>
    <property type="match status" value="1"/>
</dbReference>
<dbReference type="InterPro" id="IPR049874">
    <property type="entry name" value="ROK_cs"/>
</dbReference>
<dbReference type="EC" id="2.7.1.2" evidence="2"/>
<comment type="similarity">
    <text evidence="1">Belongs to the ROK (NagC/XylR) family.</text>
</comment>